<evidence type="ECO:0000313" key="1">
    <source>
        <dbReference type="EMBL" id="EEI16932.1"/>
    </source>
</evidence>
<dbReference type="STRING" id="525263.HMPREF0298_1257"/>
<dbReference type="AlphaFoldDB" id="C0XS37"/>
<reference evidence="1" key="1">
    <citation type="submission" date="2009-01" db="EMBL/GenBank/DDBJ databases">
        <authorList>
            <person name="Qin X."/>
            <person name="Bachman B."/>
            <person name="Battles P."/>
            <person name="Bell A."/>
            <person name="Bess C."/>
            <person name="Bickham C."/>
            <person name="Chaboub L."/>
            <person name="Chen D."/>
            <person name="Coyle M."/>
            <person name="Deiros D.R."/>
            <person name="Dinh H."/>
            <person name="Forbes L."/>
            <person name="Fowler G."/>
            <person name="Francisco L."/>
            <person name="Fu Q."/>
            <person name="Gubbala S."/>
            <person name="Hale W."/>
            <person name="Han Y."/>
            <person name="Hemphill L."/>
            <person name="Highlander S.K."/>
            <person name="Hirani K."/>
            <person name="Hogues M."/>
            <person name="Jackson L."/>
            <person name="Jakkamsetti A."/>
            <person name="Javaid M."/>
            <person name="Jiang H."/>
            <person name="Korchina V."/>
            <person name="Kovar C."/>
            <person name="Lara F."/>
            <person name="Lee S."/>
            <person name="Mata R."/>
            <person name="Mathew T."/>
            <person name="Moen C."/>
            <person name="Morales K."/>
            <person name="Munidasa M."/>
            <person name="Nazareth L."/>
            <person name="Ngo R."/>
            <person name="Nguyen L."/>
            <person name="Okwuonu G."/>
            <person name="Ongeri F."/>
            <person name="Patil S."/>
            <person name="Petrosino J."/>
            <person name="Pham C."/>
            <person name="Pham P."/>
            <person name="Pu L.-L."/>
            <person name="Puazo M."/>
            <person name="Raj R."/>
            <person name="Reid J."/>
            <person name="Rouhana J."/>
            <person name="Saada N."/>
            <person name="Shang Y."/>
            <person name="Simmons D."/>
            <person name="Thornton R."/>
            <person name="Warren J."/>
            <person name="Weissenberger G."/>
            <person name="Zhang J."/>
            <person name="Zhang L."/>
            <person name="Zhou C."/>
            <person name="Zhu D."/>
            <person name="Muzny D."/>
            <person name="Worley K."/>
            <person name="Gibbs R."/>
        </authorList>
    </citation>
    <scope>NUCLEOTIDE SEQUENCE [LARGE SCALE GENOMIC DNA]</scope>
    <source>
        <strain evidence="1">DSM 44291</strain>
    </source>
</reference>
<dbReference type="RefSeq" id="WP_006839983.1">
    <property type="nucleotide sequence ID" value="NZ_GG667192.1"/>
</dbReference>
<proteinExistence type="predicted"/>
<accession>C0XS37</accession>
<dbReference type="EMBL" id="ACHJ01000110">
    <property type="protein sequence ID" value="EEI16932.1"/>
    <property type="molecule type" value="Genomic_DNA"/>
</dbReference>
<sequence length="206" mass="22505">MTAAMSALSIPRSTPVPCALTPRLLRRAALPGAAGSTAGWSSGEFSASTAFVTLSPELVCVFADHTGRPASHQRIGEMGRSVTGVWNSAARGVMDEAVRDGQVEIWVRDATLVLGPDVPRGFQLRDDHLVPTTWLTHPKLFTILDSHFTQVLRPRFGLTYVTRDYRELFVFDALASSFARRFTSACVMRYSIGFPLVENSAHPAAR</sequence>
<comment type="caution">
    <text evidence="1">The sequence shown here is derived from an EMBL/GenBank/DDBJ whole genome shotgun (WGS) entry which is preliminary data.</text>
</comment>
<evidence type="ECO:0000313" key="2">
    <source>
        <dbReference type="Proteomes" id="UP000006196"/>
    </source>
</evidence>
<organism evidence="1 2">
    <name type="scientific">Corynebacterium lipophiloflavum (strain ATCC 700352 / DSM 44291 / CCUG 37336 / JCM 10383 / DMMZ 1944)</name>
    <dbReference type="NCBI Taxonomy" id="525263"/>
    <lineage>
        <taxon>Bacteria</taxon>
        <taxon>Bacillati</taxon>
        <taxon>Actinomycetota</taxon>
        <taxon>Actinomycetes</taxon>
        <taxon>Mycobacteriales</taxon>
        <taxon>Corynebacteriaceae</taxon>
        <taxon>Corynebacterium</taxon>
    </lineage>
</organism>
<dbReference type="Proteomes" id="UP000006196">
    <property type="component" value="Unassembled WGS sequence"/>
</dbReference>
<gene>
    <name evidence="1" type="ORF">HMPREF0298_1257</name>
</gene>
<dbReference type="HOGENOM" id="CLU_103273_0_0_11"/>
<name>C0XS37_CORLD</name>
<protein>
    <submittedName>
        <fullName evidence="1">Uncharacterized protein</fullName>
    </submittedName>
</protein>
<keyword evidence="2" id="KW-1185">Reference proteome</keyword>
<dbReference type="OrthoDB" id="4408123at2"/>